<dbReference type="PRINTS" id="PR00455">
    <property type="entry name" value="HTHTETR"/>
</dbReference>
<evidence type="ECO:0000256" key="2">
    <source>
        <dbReference type="ARBA" id="ARBA00023125"/>
    </source>
</evidence>
<keyword evidence="1" id="KW-0805">Transcription regulation</keyword>
<dbReference type="Pfam" id="PF00440">
    <property type="entry name" value="TetR_N"/>
    <property type="match status" value="1"/>
</dbReference>
<dbReference type="PROSITE" id="PS50977">
    <property type="entry name" value="HTH_TETR_2"/>
    <property type="match status" value="1"/>
</dbReference>
<gene>
    <name evidence="6" type="ORF">ACFSMZ_08150</name>
</gene>
<reference evidence="7" key="1">
    <citation type="journal article" date="2019" name="Int. J. Syst. Evol. Microbiol.">
        <title>The Global Catalogue of Microorganisms (GCM) 10K type strain sequencing project: providing services to taxonomists for standard genome sequencing and annotation.</title>
        <authorList>
            <consortium name="The Broad Institute Genomics Platform"/>
            <consortium name="The Broad Institute Genome Sequencing Center for Infectious Disease"/>
            <person name="Wu L."/>
            <person name="Ma J."/>
        </authorList>
    </citation>
    <scope>NUCLEOTIDE SEQUENCE [LARGE SCALE GENOMIC DNA]</scope>
    <source>
        <strain evidence="7">KCTC 23707</strain>
    </source>
</reference>
<name>A0ABW5DGV6_9HYPH</name>
<dbReference type="PANTHER" id="PTHR30055:SF234">
    <property type="entry name" value="HTH-TYPE TRANSCRIPTIONAL REGULATOR BETI"/>
    <property type="match status" value="1"/>
</dbReference>
<dbReference type="InterPro" id="IPR001647">
    <property type="entry name" value="HTH_TetR"/>
</dbReference>
<keyword evidence="2 4" id="KW-0238">DNA-binding</keyword>
<dbReference type="InterPro" id="IPR009057">
    <property type="entry name" value="Homeodomain-like_sf"/>
</dbReference>
<dbReference type="InterPro" id="IPR050109">
    <property type="entry name" value="HTH-type_TetR-like_transc_reg"/>
</dbReference>
<evidence type="ECO:0000256" key="4">
    <source>
        <dbReference type="PROSITE-ProRule" id="PRU00335"/>
    </source>
</evidence>
<keyword evidence="7" id="KW-1185">Reference proteome</keyword>
<protein>
    <submittedName>
        <fullName evidence="6">TetR/AcrR family transcriptional regulator</fullName>
    </submittedName>
</protein>
<evidence type="ECO:0000259" key="5">
    <source>
        <dbReference type="PROSITE" id="PS50977"/>
    </source>
</evidence>
<feature type="domain" description="HTH tetR-type" evidence="5">
    <location>
        <begin position="42"/>
        <end position="102"/>
    </location>
</feature>
<dbReference type="RefSeq" id="WP_345099504.1">
    <property type="nucleotide sequence ID" value="NZ_BAABGS010000063.1"/>
</dbReference>
<evidence type="ECO:0000256" key="3">
    <source>
        <dbReference type="ARBA" id="ARBA00023163"/>
    </source>
</evidence>
<comment type="caution">
    <text evidence="6">The sequence shown here is derived from an EMBL/GenBank/DDBJ whole genome shotgun (WGS) entry which is preliminary data.</text>
</comment>
<accession>A0ABW5DGV6</accession>
<dbReference type="Gene3D" id="1.10.357.10">
    <property type="entry name" value="Tetracycline Repressor, domain 2"/>
    <property type="match status" value="1"/>
</dbReference>
<organism evidence="6 7">
    <name type="scientific">Chelativorans composti</name>
    <dbReference type="NCBI Taxonomy" id="768533"/>
    <lineage>
        <taxon>Bacteria</taxon>
        <taxon>Pseudomonadati</taxon>
        <taxon>Pseudomonadota</taxon>
        <taxon>Alphaproteobacteria</taxon>
        <taxon>Hyphomicrobiales</taxon>
        <taxon>Phyllobacteriaceae</taxon>
        <taxon>Chelativorans</taxon>
    </lineage>
</organism>
<evidence type="ECO:0000313" key="6">
    <source>
        <dbReference type="EMBL" id="MFD2259736.1"/>
    </source>
</evidence>
<dbReference type="SUPFAM" id="SSF46689">
    <property type="entry name" value="Homeodomain-like"/>
    <property type="match status" value="1"/>
</dbReference>
<dbReference type="PANTHER" id="PTHR30055">
    <property type="entry name" value="HTH-TYPE TRANSCRIPTIONAL REGULATOR RUTR"/>
    <property type="match status" value="1"/>
</dbReference>
<evidence type="ECO:0000256" key="1">
    <source>
        <dbReference type="ARBA" id="ARBA00023015"/>
    </source>
</evidence>
<dbReference type="InterPro" id="IPR041479">
    <property type="entry name" value="TetR_CgmR_C"/>
</dbReference>
<evidence type="ECO:0000313" key="7">
    <source>
        <dbReference type="Proteomes" id="UP001597373"/>
    </source>
</evidence>
<dbReference type="EMBL" id="JBHUIR010000023">
    <property type="protein sequence ID" value="MFD2259736.1"/>
    <property type="molecule type" value="Genomic_DNA"/>
</dbReference>
<feature type="DNA-binding region" description="H-T-H motif" evidence="4">
    <location>
        <begin position="65"/>
        <end position="84"/>
    </location>
</feature>
<dbReference type="Proteomes" id="UP001597373">
    <property type="component" value="Unassembled WGS sequence"/>
</dbReference>
<proteinExistence type="predicted"/>
<keyword evidence="3" id="KW-0804">Transcription</keyword>
<dbReference type="Pfam" id="PF17937">
    <property type="entry name" value="TetR_C_28"/>
    <property type="match status" value="1"/>
</dbReference>
<sequence>MQIQPCPQGSRALQSCAEGSRYCTGWTVKSIKIIGGATSSRGTARQRILKAASELAQTQGCAHLSLDAVAAQAGVSKGGLLYNFPNKTALLKALVEQFVERSSTAILEEQPDRGSGTSVAVEYFNMVVEEISRRTPPPSGILAALSENPDLLSPIRRLNRQLLDRIEAEGGDRVGCLVAFLVLEGMRAQQMFGVDALSGEEKEVVLERIRQMLCDR</sequence>